<dbReference type="InterPro" id="IPR004821">
    <property type="entry name" value="Cyt_trans-like"/>
</dbReference>
<dbReference type="NCBIfam" id="TIGR00125">
    <property type="entry name" value="cyt_tran_rel"/>
    <property type="match status" value="1"/>
</dbReference>
<dbReference type="PANTHER" id="PTHR37825">
    <property type="entry name" value="TRNA(MET) CYTIDINE ACETATE LIGASE"/>
    <property type="match status" value="1"/>
</dbReference>
<accession>A0A059Y8W5</accession>
<dbReference type="HOGENOM" id="CLU_038915_1_0_14"/>
<dbReference type="RefSeq" id="WP_013954881.1">
    <property type="nucleotide sequence ID" value="NZ_CP005933.1"/>
</dbReference>
<dbReference type="AlphaFoldDB" id="A0A059Y8W5"/>
<dbReference type="Proteomes" id="UP000027182">
    <property type="component" value="Chromosome"/>
</dbReference>
<dbReference type="Pfam" id="PF05636">
    <property type="entry name" value="HIGH_NTase1"/>
    <property type="match status" value="1"/>
</dbReference>
<dbReference type="InterPro" id="IPR014729">
    <property type="entry name" value="Rossmann-like_a/b/a_fold"/>
</dbReference>
<dbReference type="SUPFAM" id="SSF52374">
    <property type="entry name" value="Nucleotidylyl transferase"/>
    <property type="match status" value="1"/>
</dbReference>
<evidence type="ECO:0000256" key="1">
    <source>
        <dbReference type="ARBA" id="ARBA00022884"/>
    </source>
</evidence>
<keyword evidence="1" id="KW-0694">RNA-binding</keyword>
<evidence type="ECO:0008006" key="4">
    <source>
        <dbReference type="Google" id="ProtNLM"/>
    </source>
</evidence>
<dbReference type="GO" id="GO:0003824">
    <property type="term" value="F:catalytic activity"/>
    <property type="evidence" value="ECO:0007669"/>
    <property type="project" value="InterPro"/>
</dbReference>
<name>A0A059Y8W5_MYCBV</name>
<dbReference type="NCBIfam" id="NF010192">
    <property type="entry name" value="PRK13671.1"/>
    <property type="match status" value="1"/>
</dbReference>
<organism evidence="2 3">
    <name type="scientific">Mycoplasmopsis bovis CQ-W70</name>
    <dbReference type="NCBI Taxonomy" id="1316930"/>
    <lineage>
        <taxon>Bacteria</taxon>
        <taxon>Bacillati</taxon>
        <taxon>Mycoplasmatota</taxon>
        <taxon>Mycoplasmoidales</taxon>
        <taxon>Metamycoplasmataceae</taxon>
        <taxon>Mycoplasmopsis</taxon>
    </lineage>
</organism>
<dbReference type="InterPro" id="IPR008513">
    <property type="entry name" value="tRNA(Met)_cyd_acetate_ligase"/>
</dbReference>
<proteinExistence type="predicted"/>
<dbReference type="GO" id="GO:0003723">
    <property type="term" value="F:RNA binding"/>
    <property type="evidence" value="ECO:0007669"/>
    <property type="project" value="UniProtKB-KW"/>
</dbReference>
<dbReference type="PANTHER" id="PTHR37825:SF1">
    <property type="entry name" value="TRNA(MET) CYTIDINE ACETATE LIGASE"/>
    <property type="match status" value="1"/>
</dbReference>
<dbReference type="PATRIC" id="fig|1316930.3.peg.521"/>
<reference evidence="2 3" key="1">
    <citation type="submission" date="2013-04" db="EMBL/GenBank/DDBJ databases">
        <authorList>
            <person name="Lin L."/>
            <person name="Zeng Z."/>
            <person name="Xie J."/>
            <person name="Luo L."/>
            <person name="Yang Z."/>
            <person name="Liang W."/>
            <person name="Lin H."/>
            <person name="Dong C."/>
            <person name="Sun Y."/>
        </authorList>
    </citation>
    <scope>NUCLEOTIDE SEQUENCE [LARGE SCALE GENOMIC DNA]</scope>
    <source>
        <strain evidence="2 3">CQ-W70</strain>
    </source>
</reference>
<protein>
    <recommendedName>
        <fullName evidence="4">Nucleotidyltransferase</fullName>
    </recommendedName>
</protein>
<dbReference type="KEGG" id="mbq:K668_02545"/>
<sequence length="297" mass="34417">MSVGIVVEYNPFHNGHIRQINWIKNNFPNEKIIVVMSDKYTQRGELAVASFSKRAKIAKKYGVDKVLKLSFEETVQAAHIFAHNAIMKLYKKGKIDKLVFGSETNNVGLMITIARGIKEKEKEFFELVKKYQKSEKISFPKASAMAINSLFVHNFTMPNDILAFEYIKIIVNNNLPIVPYAIERNIHYHSDKTNDIYASASLLRKMIYANEDILHYSPMIFKKMPKQTADLYSLFQKKVIKNKDKIKDIPVVSEGLENLIVKWVNEPSYDLFIEKCTSKRYTSSRIKRIIAWVLEKL</sequence>
<evidence type="ECO:0000313" key="3">
    <source>
        <dbReference type="Proteomes" id="UP000027182"/>
    </source>
</evidence>
<dbReference type="EMBL" id="CP005933">
    <property type="protein sequence ID" value="AIA34087.1"/>
    <property type="molecule type" value="Genomic_DNA"/>
</dbReference>
<evidence type="ECO:0000313" key="2">
    <source>
        <dbReference type="EMBL" id="AIA34087.1"/>
    </source>
</evidence>
<dbReference type="Gene3D" id="3.40.50.620">
    <property type="entry name" value="HUPs"/>
    <property type="match status" value="1"/>
</dbReference>
<gene>
    <name evidence="2" type="ORF">K668_02545</name>
</gene>